<feature type="domain" description="4Fe-4S Wbl-type" evidence="1">
    <location>
        <begin position="1"/>
        <end position="28"/>
    </location>
</feature>
<dbReference type="Pfam" id="PF02467">
    <property type="entry name" value="Whib"/>
    <property type="match status" value="1"/>
</dbReference>
<dbReference type="EMBL" id="CP024915">
    <property type="protein sequence ID" value="AUZ87995.1"/>
    <property type="molecule type" value="Genomic_DNA"/>
</dbReference>
<dbReference type="InterPro" id="IPR034768">
    <property type="entry name" value="4FE4S_WBL"/>
</dbReference>
<name>A0A2L0UFG6_9MICC</name>
<dbReference type="PROSITE" id="PS51674">
    <property type="entry name" value="4FE4S_WBL"/>
    <property type="match status" value="1"/>
</dbReference>
<organism evidence="2 3">
    <name type="scientific">Arthrobacter agilis</name>
    <dbReference type="NCBI Taxonomy" id="37921"/>
    <lineage>
        <taxon>Bacteria</taxon>
        <taxon>Bacillati</taxon>
        <taxon>Actinomycetota</taxon>
        <taxon>Actinomycetes</taxon>
        <taxon>Micrococcales</taxon>
        <taxon>Micrococcaceae</taxon>
        <taxon>Arthrobacter</taxon>
    </lineage>
</organism>
<protein>
    <recommendedName>
        <fullName evidence="1">4Fe-4S Wbl-type domain-containing protein</fullName>
    </recommendedName>
</protein>
<dbReference type="Proteomes" id="UP000239187">
    <property type="component" value="Chromosome"/>
</dbReference>
<proteinExistence type="predicted"/>
<evidence type="ECO:0000313" key="3">
    <source>
        <dbReference type="Proteomes" id="UP000239187"/>
    </source>
</evidence>
<evidence type="ECO:0000313" key="2">
    <source>
        <dbReference type="EMBL" id="AUZ87995.1"/>
    </source>
</evidence>
<accession>A0A2L0UFG6</accession>
<gene>
    <name evidence="2" type="ORF">CVO76_10420</name>
</gene>
<sequence>MAECWQYQNDYPERAGVWAGLTETERKARR</sequence>
<reference evidence="2 3" key="1">
    <citation type="submission" date="2017-11" db="EMBL/GenBank/DDBJ databases">
        <title>Draft genome of Arthrobacter agilis strain UMCV2, a plant growth-promoting rhizobacterium and biocontrol capacity of phytopathogenic fungi.</title>
        <authorList>
            <person name="Martinez-Camara R."/>
            <person name="Santoyo G."/>
            <person name="Moreno-Hagelsieb G."/>
            <person name="Valencia-Cantero E."/>
        </authorList>
    </citation>
    <scope>NUCLEOTIDE SEQUENCE [LARGE SCALE GENOMIC DNA]</scope>
    <source>
        <strain evidence="2 3">UMCV2</strain>
    </source>
</reference>
<dbReference type="AlphaFoldDB" id="A0A2L0UFG6"/>
<evidence type="ECO:0000259" key="1">
    <source>
        <dbReference type="PROSITE" id="PS51674"/>
    </source>
</evidence>